<reference evidence="12 13" key="2">
    <citation type="submission" date="2017-12" db="EMBL/GenBank/DDBJ databases">
        <title>Genome sequence of Rhizobium sullae HCNT1 isolated from Sulla coronaria nodules and featuring peculiar denitrification phenotypes.</title>
        <authorList>
            <person name="De Diego-Diaz B."/>
            <person name="Treu L."/>
            <person name="Campanaro S."/>
            <person name="Da Silva Duarte V."/>
            <person name="Basaglia M."/>
            <person name="Favaro L."/>
            <person name="Casella S."/>
            <person name="Squartini A."/>
        </authorList>
    </citation>
    <scope>NUCLEOTIDE SEQUENCE [LARGE SCALE GENOMIC DNA]</scope>
    <source>
        <strain evidence="12 13">HCNT1</strain>
    </source>
</reference>
<keyword evidence="5" id="KW-0963">Cytoplasm</keyword>
<dbReference type="EC" id="3.6.1.1" evidence="4"/>
<evidence type="ECO:0000256" key="8">
    <source>
        <dbReference type="ARBA" id="ARBA00022842"/>
    </source>
</evidence>
<evidence type="ECO:0000313" key="13">
    <source>
        <dbReference type="Proteomes" id="UP000232164"/>
    </source>
</evidence>
<dbReference type="NCBIfam" id="TIGR01460">
    <property type="entry name" value="HAD-SF-IIA"/>
    <property type="match status" value="1"/>
</dbReference>
<evidence type="ECO:0000256" key="6">
    <source>
        <dbReference type="ARBA" id="ARBA00022723"/>
    </source>
</evidence>
<evidence type="ECO:0000256" key="4">
    <source>
        <dbReference type="ARBA" id="ARBA00012146"/>
    </source>
</evidence>
<protein>
    <recommendedName>
        <fullName evidence="10">Phospholysine phosphohistidine inorganic pyrophosphate phosphatase</fullName>
        <ecNumber evidence="4">3.6.1.1</ecNumber>
    </recommendedName>
</protein>
<dbReference type="Pfam" id="PF13344">
    <property type="entry name" value="Hydrolase_6"/>
    <property type="match status" value="1"/>
</dbReference>
<evidence type="ECO:0000256" key="3">
    <source>
        <dbReference type="ARBA" id="ARBA00007958"/>
    </source>
</evidence>
<keyword evidence="6" id="KW-0479">Metal-binding</keyword>
<comment type="subcellular location">
    <subcellularLocation>
        <location evidence="2">Cytoplasm</location>
    </subcellularLocation>
</comment>
<sequence length="261" mass="28013">MISGVLLDLAGVIYDGEEIIPGATDAVARLREAGLPIRFVSNTTRSNKQAILKRLDGLGLSVTGDEFFTPAQAARKWLEEHDRSPYLLVHPDLVPDFQGLAGGQGKALVVGDAGEAFDYQTLNAAFRELIEDAEFLGLAPNRTFQDADGKLSLDAGAFITALEFASQKRAIILGKPSPEFFLLALASMNCSKAEAVMVGDDAETDVAGALQAGLSQALLVRTGKYRPGDETRFRPPPTATVDDISAAADWILAEHNTWPRE</sequence>
<comment type="function">
    <text evidence="9">Phosphatase that hydrolyzes imidodiphosphate, 3-phosphohistidine and 6-phospholysine. Has broad substrate specificity and can also hydrolyze inorganic diphosphate, but with lower efficiency.</text>
</comment>
<name>A0A2N0D5Z1_RHISU</name>
<dbReference type="GO" id="GO:0004427">
    <property type="term" value="F:inorganic diphosphate phosphatase activity"/>
    <property type="evidence" value="ECO:0007669"/>
    <property type="project" value="UniProtKB-EC"/>
</dbReference>
<dbReference type="STRING" id="1041146.GCA_000427985_06910"/>
<evidence type="ECO:0000256" key="9">
    <source>
        <dbReference type="ARBA" id="ARBA00037258"/>
    </source>
</evidence>
<evidence type="ECO:0000256" key="11">
    <source>
        <dbReference type="ARBA" id="ARBA00047820"/>
    </source>
</evidence>
<dbReference type="EMBL" id="PIQN01000017">
    <property type="protein sequence ID" value="PKA41511.1"/>
    <property type="molecule type" value="Genomic_DNA"/>
</dbReference>
<dbReference type="GO" id="GO:0016791">
    <property type="term" value="F:phosphatase activity"/>
    <property type="evidence" value="ECO:0007669"/>
    <property type="project" value="InterPro"/>
</dbReference>
<proteinExistence type="inferred from homology"/>
<dbReference type="SUPFAM" id="SSF56784">
    <property type="entry name" value="HAD-like"/>
    <property type="match status" value="1"/>
</dbReference>
<dbReference type="GO" id="GO:0046872">
    <property type="term" value="F:metal ion binding"/>
    <property type="evidence" value="ECO:0007669"/>
    <property type="project" value="UniProtKB-KW"/>
</dbReference>
<dbReference type="Gene3D" id="3.40.50.1000">
    <property type="entry name" value="HAD superfamily/HAD-like"/>
    <property type="match status" value="2"/>
</dbReference>
<accession>A0A2N0D5Z1</accession>
<dbReference type="InterPro" id="IPR023214">
    <property type="entry name" value="HAD_sf"/>
</dbReference>
<evidence type="ECO:0000256" key="5">
    <source>
        <dbReference type="ARBA" id="ARBA00022490"/>
    </source>
</evidence>
<comment type="similarity">
    <text evidence="3">Belongs to the HAD-like hydrolase superfamily.</text>
</comment>
<reference evidence="12 13" key="1">
    <citation type="submission" date="2017-11" db="EMBL/GenBank/DDBJ databases">
        <authorList>
            <person name="Han C.G."/>
        </authorList>
    </citation>
    <scope>NUCLEOTIDE SEQUENCE [LARGE SCALE GENOMIC DNA]</scope>
    <source>
        <strain evidence="12 13">HCNT1</strain>
    </source>
</reference>
<dbReference type="PANTHER" id="PTHR19288:SF44">
    <property type="entry name" value="PHOSPHOLYSINE PHOSPHOHISTIDINE INORGANIC PYROPHOSPHATE PHOSPHATASE"/>
    <property type="match status" value="1"/>
</dbReference>
<dbReference type="InterPro" id="IPR006357">
    <property type="entry name" value="HAD-SF_hydro_IIA"/>
</dbReference>
<dbReference type="InterPro" id="IPR006355">
    <property type="entry name" value="LHPP/HDHD2"/>
</dbReference>
<dbReference type="RefSeq" id="WP_100772245.1">
    <property type="nucleotide sequence ID" value="NZ_PIQN01000017.1"/>
</dbReference>
<keyword evidence="8" id="KW-0460">Magnesium</keyword>
<comment type="caution">
    <text evidence="12">The sequence shown here is derived from an EMBL/GenBank/DDBJ whole genome shotgun (WGS) entry which is preliminary data.</text>
</comment>
<gene>
    <name evidence="12" type="ORF">CWR43_22100</name>
</gene>
<organism evidence="12 13">
    <name type="scientific">Rhizobium sullae</name>
    <name type="common">Rhizobium hedysari</name>
    <dbReference type="NCBI Taxonomy" id="50338"/>
    <lineage>
        <taxon>Bacteria</taxon>
        <taxon>Pseudomonadati</taxon>
        <taxon>Pseudomonadota</taxon>
        <taxon>Alphaproteobacteria</taxon>
        <taxon>Hyphomicrobiales</taxon>
        <taxon>Rhizobiaceae</taxon>
        <taxon>Rhizobium/Agrobacterium group</taxon>
        <taxon>Rhizobium</taxon>
    </lineage>
</organism>
<evidence type="ECO:0000313" key="12">
    <source>
        <dbReference type="EMBL" id="PKA41511.1"/>
    </source>
</evidence>
<evidence type="ECO:0000256" key="2">
    <source>
        <dbReference type="ARBA" id="ARBA00004496"/>
    </source>
</evidence>
<dbReference type="NCBIfam" id="TIGR01458">
    <property type="entry name" value="HAD-SF-IIA-hyp3"/>
    <property type="match status" value="1"/>
</dbReference>
<dbReference type="PANTHER" id="PTHR19288">
    <property type="entry name" value="4-NITROPHENYLPHOSPHATASE-RELATED"/>
    <property type="match status" value="1"/>
</dbReference>
<evidence type="ECO:0000256" key="1">
    <source>
        <dbReference type="ARBA" id="ARBA00001946"/>
    </source>
</evidence>
<evidence type="ECO:0000256" key="7">
    <source>
        <dbReference type="ARBA" id="ARBA00022801"/>
    </source>
</evidence>
<comment type="cofactor">
    <cofactor evidence="1">
        <name>Mg(2+)</name>
        <dbReference type="ChEBI" id="CHEBI:18420"/>
    </cofactor>
</comment>
<evidence type="ECO:0000256" key="10">
    <source>
        <dbReference type="ARBA" id="ARBA00039357"/>
    </source>
</evidence>
<comment type="catalytic activity">
    <reaction evidence="11">
        <text>diphosphate + H2O = 2 phosphate + H(+)</text>
        <dbReference type="Rhea" id="RHEA:24576"/>
        <dbReference type="ChEBI" id="CHEBI:15377"/>
        <dbReference type="ChEBI" id="CHEBI:15378"/>
        <dbReference type="ChEBI" id="CHEBI:33019"/>
        <dbReference type="ChEBI" id="CHEBI:43474"/>
        <dbReference type="EC" id="3.6.1.1"/>
    </reaction>
</comment>
<dbReference type="InterPro" id="IPR036412">
    <property type="entry name" value="HAD-like_sf"/>
</dbReference>
<dbReference type="Proteomes" id="UP000232164">
    <property type="component" value="Unassembled WGS sequence"/>
</dbReference>
<dbReference type="AlphaFoldDB" id="A0A2N0D5Z1"/>
<dbReference type="GO" id="GO:0005829">
    <property type="term" value="C:cytosol"/>
    <property type="evidence" value="ECO:0007669"/>
    <property type="project" value="TreeGrafter"/>
</dbReference>
<keyword evidence="7 12" id="KW-0378">Hydrolase</keyword>
<dbReference type="Pfam" id="PF13242">
    <property type="entry name" value="Hydrolase_like"/>
    <property type="match status" value="1"/>
</dbReference>